<keyword evidence="5" id="KW-1185">Reference proteome</keyword>
<dbReference type="PROSITE" id="PS50234">
    <property type="entry name" value="VWFA"/>
    <property type="match status" value="1"/>
</dbReference>
<protein>
    <submittedName>
        <fullName evidence="4">VWA domain-containing protein</fullName>
    </submittedName>
</protein>
<name>A0ABS2WM59_9BACL</name>
<feature type="signal peptide" evidence="2">
    <location>
        <begin position="1"/>
        <end position="15"/>
    </location>
</feature>
<dbReference type="Pfam" id="PF00092">
    <property type="entry name" value="VWA"/>
    <property type="match status" value="1"/>
</dbReference>
<dbReference type="PROSITE" id="PS51257">
    <property type="entry name" value="PROKAR_LIPOPROTEIN"/>
    <property type="match status" value="1"/>
</dbReference>
<gene>
    <name evidence="4" type="ORF">JQC72_14030</name>
</gene>
<evidence type="ECO:0000256" key="2">
    <source>
        <dbReference type="SAM" id="SignalP"/>
    </source>
</evidence>
<dbReference type="SMART" id="SM00327">
    <property type="entry name" value="VWA"/>
    <property type="match status" value="1"/>
</dbReference>
<dbReference type="Gene3D" id="3.40.50.410">
    <property type="entry name" value="von Willebrand factor, type A domain"/>
    <property type="match status" value="1"/>
</dbReference>
<dbReference type="SUPFAM" id="SSF53300">
    <property type="entry name" value="vWA-like"/>
    <property type="match status" value="1"/>
</dbReference>
<dbReference type="RefSeq" id="WP_205496703.1">
    <property type="nucleotide sequence ID" value="NZ_JAFHAP010000014.1"/>
</dbReference>
<feature type="region of interest" description="Disordered" evidence="1">
    <location>
        <begin position="22"/>
        <end position="42"/>
    </location>
</feature>
<dbReference type="EMBL" id="JAFHAP010000014">
    <property type="protein sequence ID" value="MBN2910618.1"/>
    <property type="molecule type" value="Genomic_DNA"/>
</dbReference>
<feature type="domain" description="VWFA" evidence="3">
    <location>
        <begin position="133"/>
        <end position="323"/>
    </location>
</feature>
<evidence type="ECO:0000256" key="1">
    <source>
        <dbReference type="SAM" id="MobiDB-lite"/>
    </source>
</evidence>
<organism evidence="4 5">
    <name type="scientific">Polycladomyces zharkentensis</name>
    <dbReference type="NCBI Taxonomy" id="2807616"/>
    <lineage>
        <taxon>Bacteria</taxon>
        <taxon>Bacillati</taxon>
        <taxon>Bacillota</taxon>
        <taxon>Bacilli</taxon>
        <taxon>Bacillales</taxon>
        <taxon>Thermoactinomycetaceae</taxon>
        <taxon>Polycladomyces</taxon>
    </lineage>
</organism>
<reference evidence="4" key="1">
    <citation type="journal article" date="2024" name="Int. J. Syst. Evol. Microbiol.">
        <title>Polycladomyces zharkentensis sp. nov., a novel thermophilic cellulose- and starch-degrading member of the Bacillota from a geothermal aquifer in Kazakhstan.</title>
        <authorList>
            <person name="Mashzhan A."/>
            <person name="Kistaubayeva A."/>
            <person name="Javier-Lopez R."/>
            <person name="Bissenova U."/>
            <person name="Bissenbay A."/>
            <person name="Birkeland N.K."/>
        </authorList>
    </citation>
    <scope>NUCLEOTIDE SEQUENCE</scope>
    <source>
        <strain evidence="4">ZKZ2T</strain>
    </source>
</reference>
<evidence type="ECO:0000259" key="3">
    <source>
        <dbReference type="PROSITE" id="PS50234"/>
    </source>
</evidence>
<dbReference type="Proteomes" id="UP001177120">
    <property type="component" value="Unassembled WGS sequence"/>
</dbReference>
<proteinExistence type="predicted"/>
<accession>A0ABS2WM59</accession>
<evidence type="ECO:0000313" key="4">
    <source>
        <dbReference type="EMBL" id="MBN2910618.1"/>
    </source>
</evidence>
<feature type="chain" id="PRO_5045952710" evidence="2">
    <location>
        <begin position="16"/>
        <end position="439"/>
    </location>
</feature>
<comment type="caution">
    <text evidence="4">The sequence shown here is derived from an EMBL/GenBank/DDBJ whole genome shotgun (WGS) entry which is preliminary data.</text>
</comment>
<sequence length="439" mass="48473">MKKMIALLLSLILLAACSQQPLSSKGSNQENERKSELTPTTAPKAATTIDGIVKQGPGIYGGSKYDKQKVYAALDKVPPNLPPEKLYNYLVALLAEDYNPIIPKMNNFDTGFSKPVGPQGSIKTPGVLNKKVNIEILLDSSGSMAEQIDGRTKMDLAKEAINQFVASMPQGANVSLRVYGHKGSNQNKDKAISCNSSEVVYPLGAYDNQKFQSSLNQFQPTGWTPLALAIRSAQQDLSAQSNAENIIYIVSDGVETCEGNPVQEAQQLHNSNVKAVVNIIGFDVDNAGQKALQQVAQSGGGTYYTVNNQEDLKAYFNKQYDELSKKWGEWLSKDTNDVGQQTSKKLDAIGKLLNDGVNKVDIEYNHFMDAKEYLVTKQKVSDVPSLEQFIKDRSNLIHDYIVKKHGQLIDEIGQNAVDRYGESRNQYEDAQNQINQKRK</sequence>
<evidence type="ECO:0000313" key="5">
    <source>
        <dbReference type="Proteomes" id="UP001177120"/>
    </source>
</evidence>
<dbReference type="InterPro" id="IPR036465">
    <property type="entry name" value="vWFA_dom_sf"/>
</dbReference>
<keyword evidence="2" id="KW-0732">Signal</keyword>
<dbReference type="InterPro" id="IPR002035">
    <property type="entry name" value="VWF_A"/>
</dbReference>